<dbReference type="STRING" id="59919.PMM0792"/>
<evidence type="ECO:0000313" key="2">
    <source>
        <dbReference type="Proteomes" id="UP000001026"/>
    </source>
</evidence>
<gene>
    <name evidence="1" type="ordered locus">PMM0792</name>
</gene>
<dbReference type="HOGENOM" id="CLU_789551_0_0_3"/>
<dbReference type="Proteomes" id="UP000001026">
    <property type="component" value="Chromosome"/>
</dbReference>
<dbReference type="KEGG" id="pmm:PMM0792"/>
<dbReference type="EMBL" id="BX548174">
    <property type="protein sequence ID" value="CAE19251.1"/>
    <property type="molecule type" value="Genomic_DNA"/>
</dbReference>
<dbReference type="AlphaFoldDB" id="Q7V1R3"/>
<protein>
    <submittedName>
        <fullName evidence="1">Uncharacterized protein</fullName>
    </submittedName>
</protein>
<organism evidence="1 2">
    <name type="scientific">Prochlorococcus marinus subsp. pastoris (strain CCMP1986 / NIES-2087 / MED4)</name>
    <dbReference type="NCBI Taxonomy" id="59919"/>
    <lineage>
        <taxon>Bacteria</taxon>
        <taxon>Bacillati</taxon>
        <taxon>Cyanobacteriota</taxon>
        <taxon>Cyanophyceae</taxon>
        <taxon>Synechococcales</taxon>
        <taxon>Prochlorococcaceae</taxon>
        <taxon>Prochlorococcus</taxon>
    </lineage>
</organism>
<sequence>MKQDSNHILNSNKDRKVTFEELHIRHLNLLMNFRSEKLNNWFFKMAIINTFEDLKIFLNNLKKTKHKCIIAIEEKKIVGYLNIFPLNFKGSCLRISKPNLTTIKSSITEKDLILGLIKKSISITDIKTASWVINSDIDNNHLISSARELGFQPLQKVKLWSKNNINKSIKNKNENYYFIDEFQAITKLNLVNVLNFIRSNQSPLIRTILDLDQKDISDRNDSNSGAVIHNNTVLCTIIKDINFQDNKIYTLTIGKSWDARLSPILKNILNKFFEKSPYSIIKTYEESAELNTYLENSGFRDNYQEIILVRNTIVRNESKQTNKINQSLESIFEKLNPQGNAYPSPFPLKSK</sequence>
<reference evidence="1 2" key="1">
    <citation type="journal article" date="2003" name="Nature">
        <title>Genome divergence in two Prochlorococcus ecotypes reflects oceanic niche differentiation.</title>
        <authorList>
            <person name="Rocap G."/>
            <person name="Larimer F.W."/>
            <person name="Lamerdin J.E."/>
            <person name="Malfatti S."/>
            <person name="Chain P."/>
            <person name="Ahlgren N.A."/>
            <person name="Arellano A."/>
            <person name="Coleman M."/>
            <person name="Hauser L."/>
            <person name="Hess W.R."/>
            <person name="Johnson Z.I."/>
            <person name="Land M.L."/>
            <person name="Lindell D."/>
            <person name="Post A.F."/>
            <person name="Regala W."/>
            <person name="Shah M."/>
            <person name="Shaw S.L."/>
            <person name="Steglich C."/>
            <person name="Sullivan M.B."/>
            <person name="Ting C.S."/>
            <person name="Tolonen A."/>
            <person name="Webb E.A."/>
            <person name="Zinser E.R."/>
            <person name="Chisholm S.W."/>
        </authorList>
    </citation>
    <scope>NUCLEOTIDE SEQUENCE [LARGE SCALE GENOMIC DNA]</scope>
    <source>
        <strain evidence="2">CCMP1986 / NIES-2087 / MED4</strain>
    </source>
</reference>
<dbReference type="OrthoDB" id="537790at2"/>
<accession>Q7V1R3</accession>
<proteinExistence type="predicted"/>
<dbReference type="eggNOG" id="COG0456">
    <property type="taxonomic scope" value="Bacteria"/>
</dbReference>
<name>Q7V1R3_PROMP</name>
<dbReference type="RefSeq" id="WP_011132426.1">
    <property type="nucleotide sequence ID" value="NC_005072.1"/>
</dbReference>
<evidence type="ECO:0000313" key="1">
    <source>
        <dbReference type="EMBL" id="CAE19251.1"/>
    </source>
</evidence>